<evidence type="ECO:0000259" key="2">
    <source>
        <dbReference type="PROSITE" id="PS50020"/>
    </source>
</evidence>
<keyword evidence="1" id="KW-0472">Membrane</keyword>
<dbReference type="PROSITE" id="PS50020">
    <property type="entry name" value="WW_DOMAIN_2"/>
    <property type="match status" value="1"/>
</dbReference>
<sequence length="72" mass="8141">MPKATSTIAPPGPPPKLVAPGWTPAWSAKYKQYYYVNNKTETAQWYVLCFLFLIVEVVIARGEVDVLVGIRW</sequence>
<reference evidence="3 4" key="1">
    <citation type="submission" date="2016-07" db="EMBL/GenBank/DDBJ databases">
        <title>Pervasive Adenine N6-methylation of Active Genes in Fungi.</title>
        <authorList>
            <consortium name="DOE Joint Genome Institute"/>
            <person name="Mondo S.J."/>
            <person name="Dannebaum R.O."/>
            <person name="Kuo R.C."/>
            <person name="Labutti K."/>
            <person name="Haridas S."/>
            <person name="Kuo A."/>
            <person name="Salamov A."/>
            <person name="Ahrendt S.R."/>
            <person name="Lipzen A."/>
            <person name="Sullivan W."/>
            <person name="Andreopoulos W.B."/>
            <person name="Clum A."/>
            <person name="Lindquist E."/>
            <person name="Daum C."/>
            <person name="Ramamoorthy G.K."/>
            <person name="Gryganskyi A."/>
            <person name="Culley D."/>
            <person name="Magnuson J.K."/>
            <person name="James T.Y."/>
            <person name="O'Malley M.A."/>
            <person name="Stajich J.E."/>
            <person name="Spatafora J.W."/>
            <person name="Visel A."/>
            <person name="Grigoriev I.V."/>
        </authorList>
    </citation>
    <scope>NUCLEOTIDE SEQUENCE [LARGE SCALE GENOMIC DNA]</scope>
    <source>
        <strain evidence="3 4">JEL800</strain>
    </source>
</reference>
<gene>
    <name evidence="3" type="ORF">BCR33DRAFT_715931</name>
</gene>
<keyword evidence="1" id="KW-0812">Transmembrane</keyword>
<protein>
    <recommendedName>
        <fullName evidence="2">WW domain-containing protein</fullName>
    </recommendedName>
</protein>
<feature type="transmembrane region" description="Helical" evidence="1">
    <location>
        <begin position="43"/>
        <end position="62"/>
    </location>
</feature>
<evidence type="ECO:0000256" key="1">
    <source>
        <dbReference type="SAM" id="Phobius"/>
    </source>
</evidence>
<dbReference type="Proteomes" id="UP000193642">
    <property type="component" value="Unassembled WGS sequence"/>
</dbReference>
<keyword evidence="4" id="KW-1185">Reference proteome</keyword>
<dbReference type="InterPro" id="IPR001202">
    <property type="entry name" value="WW_dom"/>
</dbReference>
<evidence type="ECO:0000313" key="3">
    <source>
        <dbReference type="EMBL" id="ORY45902.1"/>
    </source>
</evidence>
<dbReference type="Gene3D" id="2.20.70.10">
    <property type="match status" value="1"/>
</dbReference>
<organism evidence="3 4">
    <name type="scientific">Rhizoclosmatium globosum</name>
    <dbReference type="NCBI Taxonomy" id="329046"/>
    <lineage>
        <taxon>Eukaryota</taxon>
        <taxon>Fungi</taxon>
        <taxon>Fungi incertae sedis</taxon>
        <taxon>Chytridiomycota</taxon>
        <taxon>Chytridiomycota incertae sedis</taxon>
        <taxon>Chytridiomycetes</taxon>
        <taxon>Chytridiales</taxon>
        <taxon>Chytriomycetaceae</taxon>
        <taxon>Rhizoclosmatium</taxon>
    </lineage>
</organism>
<evidence type="ECO:0000313" key="4">
    <source>
        <dbReference type="Proteomes" id="UP000193642"/>
    </source>
</evidence>
<accession>A0A1Y2CFV0</accession>
<feature type="domain" description="WW" evidence="2">
    <location>
        <begin position="16"/>
        <end position="45"/>
    </location>
</feature>
<comment type="caution">
    <text evidence="3">The sequence shown here is derived from an EMBL/GenBank/DDBJ whole genome shotgun (WGS) entry which is preliminary data.</text>
</comment>
<dbReference type="OrthoDB" id="10528403at2759"/>
<dbReference type="InterPro" id="IPR036020">
    <property type="entry name" value="WW_dom_sf"/>
</dbReference>
<dbReference type="AlphaFoldDB" id="A0A1Y2CFV0"/>
<proteinExistence type="predicted"/>
<dbReference type="SUPFAM" id="SSF51045">
    <property type="entry name" value="WW domain"/>
    <property type="match status" value="1"/>
</dbReference>
<keyword evidence="1" id="KW-1133">Transmembrane helix</keyword>
<dbReference type="EMBL" id="MCGO01000018">
    <property type="protein sequence ID" value="ORY45902.1"/>
    <property type="molecule type" value="Genomic_DNA"/>
</dbReference>
<name>A0A1Y2CFV0_9FUNG</name>